<dbReference type="EMBL" id="JANBUK010000256">
    <property type="protein sequence ID" value="KAJ2790806.1"/>
    <property type="molecule type" value="Genomic_DNA"/>
</dbReference>
<sequence length="438" mass="47391">MDPEKQSDCAVYKTVIESETQPAEDSVVLSSDVDPRLEFPAYTRYAVVAGCFVIQGLVCGLLNSWGVQQQYLVANVYDNEPSKKKTLSYIGTLMFFNFYFWAMLAGWLAEVWSYRKLCFVGIVIMALGQLLASFCKEPWQLCITEGAIFGFGVGLLFGPSSTASARWFTKRRGLATGIAVTGAGAGGLVIAPLTEYLVHSVGVEWNLRISALYVMVLGTIACCFMRVPFQDKTRTLKNFDWHAFGNLRFAANGGMVFFVAAAFIVPYAFLPEFWVSKGISSQTASVLIAVSNGASLFGRVLAGFTADHLGVLNSVILILVITSFSCCVLWPFATDISMGVLMSIFYGFGTGGYWALSPLVAAKLFGVDRLASISGIVSTTSAIGSWIGSPVANAILNRPGHGNDFIAVSMYAGSLWLAALVLALLNRTLYAKKIFSKV</sequence>
<proteinExistence type="predicted"/>
<keyword evidence="2" id="KW-1185">Reference proteome</keyword>
<comment type="caution">
    <text evidence="1">The sequence shown here is derived from an EMBL/GenBank/DDBJ whole genome shotgun (WGS) entry which is preliminary data.</text>
</comment>
<evidence type="ECO:0000313" key="1">
    <source>
        <dbReference type="EMBL" id="KAJ2790806.1"/>
    </source>
</evidence>
<reference evidence="1" key="1">
    <citation type="submission" date="2022-07" db="EMBL/GenBank/DDBJ databases">
        <title>Phylogenomic reconstructions and comparative analyses of Kickxellomycotina fungi.</title>
        <authorList>
            <person name="Reynolds N.K."/>
            <person name="Stajich J.E."/>
            <person name="Barry K."/>
            <person name="Grigoriev I.V."/>
            <person name="Crous P."/>
            <person name="Smith M.E."/>
        </authorList>
    </citation>
    <scope>NUCLEOTIDE SEQUENCE</scope>
    <source>
        <strain evidence="1">BCRC 34191</strain>
    </source>
</reference>
<gene>
    <name evidence="1" type="ORF">GGI18_001564</name>
</gene>
<protein>
    <submittedName>
        <fullName evidence="1">Uncharacterized protein</fullName>
    </submittedName>
</protein>
<organism evidence="1 2">
    <name type="scientific">Coemansia linderi</name>
    <dbReference type="NCBI Taxonomy" id="2663919"/>
    <lineage>
        <taxon>Eukaryota</taxon>
        <taxon>Fungi</taxon>
        <taxon>Fungi incertae sedis</taxon>
        <taxon>Zoopagomycota</taxon>
        <taxon>Kickxellomycotina</taxon>
        <taxon>Kickxellomycetes</taxon>
        <taxon>Kickxellales</taxon>
        <taxon>Kickxellaceae</taxon>
        <taxon>Coemansia</taxon>
    </lineage>
</organism>
<dbReference type="Proteomes" id="UP001140066">
    <property type="component" value="Unassembled WGS sequence"/>
</dbReference>
<accession>A0ACC1KKC0</accession>
<evidence type="ECO:0000313" key="2">
    <source>
        <dbReference type="Proteomes" id="UP001140066"/>
    </source>
</evidence>
<name>A0ACC1KKC0_9FUNG</name>